<dbReference type="Proteomes" id="UP001066276">
    <property type="component" value="Chromosome 2_2"/>
</dbReference>
<comment type="caution">
    <text evidence="10">The sequence shown here is derived from an EMBL/GenBank/DDBJ whole genome shotgun (WGS) entry which is preliminary data.</text>
</comment>
<evidence type="ECO:0000256" key="3">
    <source>
        <dbReference type="ARBA" id="ARBA00022490"/>
    </source>
</evidence>
<comment type="similarity">
    <text evidence="7">Belongs to the RMDN family.</text>
</comment>
<dbReference type="EMBL" id="JANPWB010000004">
    <property type="protein sequence ID" value="KAJ1192898.1"/>
    <property type="molecule type" value="Genomic_DNA"/>
</dbReference>
<evidence type="ECO:0000256" key="5">
    <source>
        <dbReference type="ARBA" id="ARBA00022803"/>
    </source>
</evidence>
<protein>
    <recommendedName>
        <fullName evidence="8">Regulator of microtubule dynamics protein 1</fullName>
    </recommendedName>
    <alternativeName>
        <fullName evidence="9">Protein FAM82B</fullName>
    </alternativeName>
</protein>
<dbReference type="AlphaFoldDB" id="A0AAV7UVH4"/>
<keyword evidence="3" id="KW-0963">Cytoplasm</keyword>
<evidence type="ECO:0000313" key="11">
    <source>
        <dbReference type="Proteomes" id="UP001066276"/>
    </source>
</evidence>
<dbReference type="PANTHER" id="PTHR16056:SF16">
    <property type="entry name" value="REGULATOR OF MICROTUBULE DYNAMICS PROTEIN 1"/>
    <property type="match status" value="1"/>
</dbReference>
<keyword evidence="4" id="KW-0677">Repeat</keyword>
<dbReference type="PANTHER" id="PTHR16056">
    <property type="entry name" value="REGULATOR OF MICROTUBULE DYNAMICS PROTEIN"/>
    <property type="match status" value="1"/>
</dbReference>
<evidence type="ECO:0000313" key="10">
    <source>
        <dbReference type="EMBL" id="KAJ1192898.1"/>
    </source>
</evidence>
<evidence type="ECO:0000256" key="9">
    <source>
        <dbReference type="ARBA" id="ARBA00041958"/>
    </source>
</evidence>
<comment type="subunit">
    <text evidence="2">Interacts with microtubules.</text>
</comment>
<dbReference type="GO" id="GO:0005876">
    <property type="term" value="C:spindle microtubule"/>
    <property type="evidence" value="ECO:0007669"/>
    <property type="project" value="TreeGrafter"/>
</dbReference>
<dbReference type="GO" id="GO:0097431">
    <property type="term" value="C:mitotic spindle pole"/>
    <property type="evidence" value="ECO:0007669"/>
    <property type="project" value="TreeGrafter"/>
</dbReference>
<evidence type="ECO:0000256" key="1">
    <source>
        <dbReference type="ARBA" id="ARBA00004245"/>
    </source>
</evidence>
<dbReference type="SUPFAM" id="SSF48452">
    <property type="entry name" value="TPR-like"/>
    <property type="match status" value="1"/>
</dbReference>
<dbReference type="GO" id="GO:0008017">
    <property type="term" value="F:microtubule binding"/>
    <property type="evidence" value="ECO:0007669"/>
    <property type="project" value="TreeGrafter"/>
</dbReference>
<sequence length="208" mass="23877">MNRTKRHTENGELLWRLARAAHDYSLLSTKPAEKKRLVYEAIDFAKKALDKDPSNFAAHKWYAICLSDIGDYEGIQVKISNVFEIKKHFEKAIELNNKDATTIHLLGLWSYFVAEMPWAQRKIASVLFTTPPTSTFEKALKLFERAEEVSPNFYSKNLLFLGKTFLKLKNKEKAIAWLLKAKQVTARTEEDKEVIKEATGLLNSLGIK</sequence>
<proteinExistence type="inferred from homology"/>
<keyword evidence="6" id="KW-0206">Cytoskeleton</keyword>
<organism evidence="10 11">
    <name type="scientific">Pleurodeles waltl</name>
    <name type="common">Iberian ribbed newt</name>
    <dbReference type="NCBI Taxonomy" id="8319"/>
    <lineage>
        <taxon>Eukaryota</taxon>
        <taxon>Metazoa</taxon>
        <taxon>Chordata</taxon>
        <taxon>Craniata</taxon>
        <taxon>Vertebrata</taxon>
        <taxon>Euteleostomi</taxon>
        <taxon>Amphibia</taxon>
        <taxon>Batrachia</taxon>
        <taxon>Caudata</taxon>
        <taxon>Salamandroidea</taxon>
        <taxon>Salamandridae</taxon>
        <taxon>Pleurodelinae</taxon>
        <taxon>Pleurodeles</taxon>
    </lineage>
</organism>
<evidence type="ECO:0000256" key="2">
    <source>
        <dbReference type="ARBA" id="ARBA00011375"/>
    </source>
</evidence>
<dbReference type="Pfam" id="PF21033">
    <property type="entry name" value="RMD1-3"/>
    <property type="match status" value="1"/>
</dbReference>
<evidence type="ECO:0000256" key="4">
    <source>
        <dbReference type="ARBA" id="ARBA00022737"/>
    </source>
</evidence>
<name>A0AAV7UVH4_PLEWA</name>
<dbReference type="Gene3D" id="1.25.40.10">
    <property type="entry name" value="Tetratricopeptide repeat domain"/>
    <property type="match status" value="1"/>
</dbReference>
<keyword evidence="11" id="KW-1185">Reference proteome</keyword>
<reference evidence="10" key="1">
    <citation type="journal article" date="2022" name="bioRxiv">
        <title>Sequencing and chromosome-scale assembly of the giantPleurodeles waltlgenome.</title>
        <authorList>
            <person name="Brown T."/>
            <person name="Elewa A."/>
            <person name="Iarovenko S."/>
            <person name="Subramanian E."/>
            <person name="Araus A.J."/>
            <person name="Petzold A."/>
            <person name="Susuki M."/>
            <person name="Suzuki K.-i.T."/>
            <person name="Hayashi T."/>
            <person name="Toyoda A."/>
            <person name="Oliveira C."/>
            <person name="Osipova E."/>
            <person name="Leigh N.D."/>
            <person name="Simon A."/>
            <person name="Yun M.H."/>
        </authorList>
    </citation>
    <scope>NUCLEOTIDE SEQUENCE</scope>
    <source>
        <strain evidence="10">20211129_DDA</strain>
        <tissue evidence="10">Liver</tissue>
    </source>
</reference>
<comment type="subcellular location">
    <subcellularLocation>
        <location evidence="1">Cytoplasm</location>
        <location evidence="1">Cytoskeleton</location>
    </subcellularLocation>
</comment>
<evidence type="ECO:0000256" key="6">
    <source>
        <dbReference type="ARBA" id="ARBA00023212"/>
    </source>
</evidence>
<dbReference type="InterPro" id="IPR049039">
    <property type="entry name" value="RMD1-3_a_helical_rpt"/>
</dbReference>
<dbReference type="InterPro" id="IPR011990">
    <property type="entry name" value="TPR-like_helical_dom_sf"/>
</dbReference>
<accession>A0AAV7UVH4</accession>
<dbReference type="GO" id="GO:0005739">
    <property type="term" value="C:mitochondrion"/>
    <property type="evidence" value="ECO:0007669"/>
    <property type="project" value="TreeGrafter"/>
</dbReference>
<gene>
    <name evidence="10" type="ORF">NDU88_002204</name>
</gene>
<keyword evidence="5" id="KW-0802">TPR repeat</keyword>
<evidence type="ECO:0000256" key="7">
    <source>
        <dbReference type="ARBA" id="ARBA00038360"/>
    </source>
</evidence>
<evidence type="ECO:0000256" key="8">
    <source>
        <dbReference type="ARBA" id="ARBA00039966"/>
    </source>
</evidence>